<dbReference type="GO" id="GO:0005829">
    <property type="term" value="C:cytosol"/>
    <property type="evidence" value="ECO:0007669"/>
    <property type="project" value="TreeGrafter"/>
</dbReference>
<dbReference type="PANTHER" id="PTHR30137">
    <property type="entry name" value="LUCIFERASE-LIKE MONOOXYGENASE"/>
    <property type="match status" value="1"/>
</dbReference>
<dbReference type="Proteomes" id="UP000179627">
    <property type="component" value="Unassembled WGS sequence"/>
</dbReference>
<dbReference type="AlphaFoldDB" id="A0A1S1R3J7"/>
<dbReference type="NCBIfam" id="TIGR03558">
    <property type="entry name" value="oxido_grp_1"/>
    <property type="match status" value="1"/>
</dbReference>
<accession>A0A1S1R3J7</accession>
<dbReference type="GO" id="GO:0004497">
    <property type="term" value="F:monooxygenase activity"/>
    <property type="evidence" value="ECO:0007669"/>
    <property type="project" value="UniProtKB-KW"/>
</dbReference>
<dbReference type="SUPFAM" id="SSF51679">
    <property type="entry name" value="Bacterial luciferase-like"/>
    <property type="match status" value="1"/>
</dbReference>
<dbReference type="Pfam" id="PF00296">
    <property type="entry name" value="Bac_luciferase"/>
    <property type="match status" value="1"/>
</dbReference>
<dbReference type="EMBL" id="MBLM01000080">
    <property type="protein sequence ID" value="OHV40349.1"/>
    <property type="molecule type" value="Genomic_DNA"/>
</dbReference>
<dbReference type="GO" id="GO:0016705">
    <property type="term" value="F:oxidoreductase activity, acting on paired donors, with incorporation or reduction of molecular oxygen"/>
    <property type="evidence" value="ECO:0007669"/>
    <property type="project" value="InterPro"/>
</dbReference>
<dbReference type="InterPro" id="IPR036661">
    <property type="entry name" value="Luciferase-like_sf"/>
</dbReference>
<evidence type="ECO:0000313" key="4">
    <source>
        <dbReference type="Proteomes" id="UP000179627"/>
    </source>
</evidence>
<evidence type="ECO:0000256" key="1">
    <source>
        <dbReference type="ARBA" id="ARBA00007789"/>
    </source>
</evidence>
<organism evidence="3 4">
    <name type="scientific">Parafrankia colletiae</name>
    <dbReference type="NCBI Taxonomy" id="573497"/>
    <lineage>
        <taxon>Bacteria</taxon>
        <taxon>Bacillati</taxon>
        <taxon>Actinomycetota</taxon>
        <taxon>Actinomycetes</taxon>
        <taxon>Frankiales</taxon>
        <taxon>Frankiaceae</taxon>
        <taxon>Parafrankia</taxon>
    </lineage>
</organism>
<gene>
    <name evidence="3" type="ORF">CC117_14075</name>
</gene>
<dbReference type="Gene3D" id="3.20.20.30">
    <property type="entry name" value="Luciferase-like domain"/>
    <property type="match status" value="1"/>
</dbReference>
<comment type="caution">
    <text evidence="3">The sequence shown here is derived from an EMBL/GenBank/DDBJ whole genome shotgun (WGS) entry which is preliminary data.</text>
</comment>
<dbReference type="RefSeq" id="WP_071083471.1">
    <property type="nucleotide sequence ID" value="NZ_MBLM01000080.1"/>
</dbReference>
<dbReference type="InterPro" id="IPR050766">
    <property type="entry name" value="Bact_Lucif_Oxidored"/>
</dbReference>
<feature type="domain" description="Luciferase-like" evidence="2">
    <location>
        <begin position="18"/>
        <end position="307"/>
    </location>
</feature>
<protein>
    <submittedName>
        <fullName evidence="3">Alkanal monooxygenase</fullName>
    </submittedName>
</protein>
<sequence>MTRPADLPLSVLDVVPVFEGGGAAQALRDTVALAPLVEELGYHRYWVAEHHNTPSLATSTPAVLAGRLAAATSTLRVGSGGVLLPNHAPLVVAEQFGTLEALFPGRIDLGLGRAAGADSATARALRRAPDGDERFFQGQVDELSGYFAPIDARSQVLAVPATDNQPELWLLGSSPASAGLAAALGLPYAFAHHINPHASAAALRHYRAAFRPSRHLDRPRALISVLATVADSDRAAAEAAAPYLLGKIWMRSIGVFDAFPSPATARAHGYSRAERAFLDDLAAPQLIGGVDTVRRRLAGLTAATGADELMALTVVPDQAERLRSFDLLASAAAALSPAR</sequence>
<keyword evidence="3" id="KW-0503">Monooxygenase</keyword>
<reference evidence="4" key="1">
    <citation type="submission" date="2016-07" db="EMBL/GenBank/DDBJ databases">
        <title>Sequence Frankia sp. strain CcI1.17.</title>
        <authorList>
            <person name="Ghodhbane-Gtari F."/>
            <person name="Swanson E."/>
            <person name="Gueddou A."/>
            <person name="Morris K."/>
            <person name="Hezbri K."/>
            <person name="Ktari A."/>
            <person name="Nouioui I."/>
            <person name="Abebe-Akele F."/>
            <person name="Simpson S."/>
            <person name="Thomas K."/>
            <person name="Gtari M."/>
            <person name="Tisa L.S."/>
            <person name="Hurst S."/>
        </authorList>
    </citation>
    <scope>NUCLEOTIDE SEQUENCE [LARGE SCALE GENOMIC DNA]</scope>
    <source>
        <strain evidence="4">Cc1.17</strain>
    </source>
</reference>
<dbReference type="FunFam" id="3.20.20.30:FF:000002">
    <property type="entry name" value="LLM class flavin-dependent oxidoreductase"/>
    <property type="match status" value="1"/>
</dbReference>
<dbReference type="InterPro" id="IPR011251">
    <property type="entry name" value="Luciferase-like_dom"/>
</dbReference>
<keyword evidence="3" id="KW-0560">Oxidoreductase</keyword>
<name>A0A1S1R3J7_9ACTN</name>
<evidence type="ECO:0000313" key="3">
    <source>
        <dbReference type="EMBL" id="OHV40349.1"/>
    </source>
</evidence>
<evidence type="ECO:0000259" key="2">
    <source>
        <dbReference type="Pfam" id="PF00296"/>
    </source>
</evidence>
<dbReference type="OrthoDB" id="9780518at2"/>
<dbReference type="InterPro" id="IPR019949">
    <property type="entry name" value="CmoO-like"/>
</dbReference>
<dbReference type="PANTHER" id="PTHR30137:SF6">
    <property type="entry name" value="LUCIFERASE-LIKE MONOOXYGENASE"/>
    <property type="match status" value="1"/>
</dbReference>
<comment type="similarity">
    <text evidence="1">To bacterial alkanal monooxygenase alpha and beta chains.</text>
</comment>
<proteinExistence type="predicted"/>
<keyword evidence="4" id="KW-1185">Reference proteome</keyword>